<keyword evidence="3" id="KW-0472">Membrane</keyword>
<dbReference type="PROSITE" id="PS51257">
    <property type="entry name" value="PROKAR_LIPOPROTEIN"/>
    <property type="match status" value="1"/>
</dbReference>
<feature type="chain" id="PRO_5045970656" description="Lipoprotein" evidence="7">
    <location>
        <begin position="29"/>
        <end position="276"/>
    </location>
</feature>
<dbReference type="SUPFAM" id="SSF53850">
    <property type="entry name" value="Periplasmic binding protein-like II"/>
    <property type="match status" value="1"/>
</dbReference>
<dbReference type="RefSeq" id="WP_406789822.1">
    <property type="nucleotide sequence ID" value="NZ_JBJIAA010000027.1"/>
</dbReference>
<comment type="subcellular location">
    <subcellularLocation>
        <location evidence="1">Membrane</location>
        <topology evidence="1">Lipid-anchor</topology>
    </subcellularLocation>
</comment>
<evidence type="ECO:0000256" key="7">
    <source>
        <dbReference type="SAM" id="SignalP"/>
    </source>
</evidence>
<keyword evidence="5 6" id="KW-0449">Lipoprotein</keyword>
<protein>
    <recommendedName>
        <fullName evidence="6">Lipoprotein</fullName>
    </recommendedName>
</protein>
<evidence type="ECO:0000256" key="1">
    <source>
        <dbReference type="ARBA" id="ARBA00004635"/>
    </source>
</evidence>
<proteinExistence type="inferred from homology"/>
<comment type="caution">
    <text evidence="8">The sequence shown here is derived from an EMBL/GenBank/DDBJ whole genome shotgun (WGS) entry which is preliminary data.</text>
</comment>
<keyword evidence="9" id="KW-1185">Reference proteome</keyword>
<evidence type="ECO:0000256" key="4">
    <source>
        <dbReference type="ARBA" id="ARBA00023139"/>
    </source>
</evidence>
<organism evidence="8 9">
    <name type="scientific">Clostridium neuense</name>
    <dbReference type="NCBI Taxonomy" id="1728934"/>
    <lineage>
        <taxon>Bacteria</taxon>
        <taxon>Bacillati</taxon>
        <taxon>Bacillota</taxon>
        <taxon>Clostridia</taxon>
        <taxon>Eubacteriales</taxon>
        <taxon>Clostridiaceae</taxon>
        <taxon>Clostridium</taxon>
    </lineage>
</organism>
<name>A0ABW8TLN2_9CLOT</name>
<evidence type="ECO:0000256" key="2">
    <source>
        <dbReference type="ARBA" id="ARBA00022729"/>
    </source>
</evidence>
<feature type="signal peptide" evidence="7">
    <location>
        <begin position="1"/>
        <end position="28"/>
    </location>
</feature>
<accession>A0ABW8TLN2</accession>
<reference evidence="8 9" key="1">
    <citation type="submission" date="2024-11" db="EMBL/GenBank/DDBJ databases">
        <authorList>
            <person name="Heng Y.C."/>
            <person name="Lim A.C.H."/>
            <person name="Lee J.K.Y."/>
            <person name="Kittelmann S."/>
        </authorList>
    </citation>
    <scope>NUCLEOTIDE SEQUENCE [LARGE SCALE GENOMIC DNA]</scope>
    <source>
        <strain evidence="8 9">WILCCON 0114</strain>
    </source>
</reference>
<evidence type="ECO:0000256" key="3">
    <source>
        <dbReference type="ARBA" id="ARBA00023136"/>
    </source>
</evidence>
<gene>
    <name evidence="8" type="ORF">ACJDT4_22380</name>
</gene>
<evidence type="ECO:0000256" key="6">
    <source>
        <dbReference type="PIRNR" id="PIRNR002854"/>
    </source>
</evidence>
<dbReference type="PIRSF" id="PIRSF002854">
    <property type="entry name" value="MetQ"/>
    <property type="match status" value="1"/>
</dbReference>
<dbReference type="InterPro" id="IPR004872">
    <property type="entry name" value="Lipoprotein_NlpA"/>
</dbReference>
<keyword evidence="4" id="KW-0564">Palmitate</keyword>
<dbReference type="CDD" id="cd13526">
    <property type="entry name" value="PBP2_lipoprotein_MetQ_like"/>
    <property type="match status" value="1"/>
</dbReference>
<keyword evidence="2 7" id="KW-0732">Signal</keyword>
<dbReference type="PANTHER" id="PTHR30429:SF3">
    <property type="entry name" value="LIPOPROTEIN"/>
    <property type="match status" value="1"/>
</dbReference>
<dbReference type="Gene3D" id="3.40.190.10">
    <property type="entry name" value="Periplasmic binding protein-like II"/>
    <property type="match status" value="2"/>
</dbReference>
<evidence type="ECO:0000256" key="5">
    <source>
        <dbReference type="ARBA" id="ARBA00023288"/>
    </source>
</evidence>
<dbReference type="Pfam" id="PF03180">
    <property type="entry name" value="Lipoprotein_9"/>
    <property type="match status" value="1"/>
</dbReference>
<evidence type="ECO:0000313" key="8">
    <source>
        <dbReference type="EMBL" id="MFL0253156.1"/>
    </source>
</evidence>
<comment type="similarity">
    <text evidence="6">Belongs to the nlpA lipoprotein family.</text>
</comment>
<sequence>MKIRRIAALFLTLSLGVSLLSGCKSSTAANTSSKKQVIKLGVTGEDHKIWDALKEDLKKDNIDLKIVSFSDYVRPNMALNDGDIDANSFQTIAYFNKFKEDHKLNIVSLGNTVLAPMGIYSSSIKKIKDLKNGAKIAIPNDPTNGGRALILLQDAGIIKLKEGVGLLPTEKDIAKNTKNIKIVQLAATQIPRSLKDVDAAAINSGVAVDAGFNPLKDSIYIESTKKSSVKNYFNIIAVRSKDKNNKTLKKLVEVYQTEKVKKLLKDLYKGAQVPAF</sequence>
<dbReference type="Proteomes" id="UP001623592">
    <property type="component" value="Unassembled WGS sequence"/>
</dbReference>
<dbReference type="EMBL" id="JBJIAA010000027">
    <property type="protein sequence ID" value="MFL0253156.1"/>
    <property type="molecule type" value="Genomic_DNA"/>
</dbReference>
<dbReference type="PANTHER" id="PTHR30429">
    <property type="entry name" value="D-METHIONINE-BINDING LIPOPROTEIN METQ"/>
    <property type="match status" value="1"/>
</dbReference>
<evidence type="ECO:0000313" key="9">
    <source>
        <dbReference type="Proteomes" id="UP001623592"/>
    </source>
</evidence>